<evidence type="ECO:0000313" key="3">
    <source>
        <dbReference type="Proteomes" id="UP001057280"/>
    </source>
</evidence>
<sequence length="225" mass="24493">MKNVHSPFFMFNPKSYFHGKKLYDLAEYADHLAETYDIDIFVTVPFTEIKAVADLTQHIIVTAQHMDDVKPGKGMGTVLPESVYQAGARACVLNHAEHPIHYSVLEKTIVRAKELGIFTIACASSYDEAKAIAMLGPETILCEPTELIGTGTVSSGKYIKETIGAIKNINHDIYVMQGAGISTHADITRNLQLGSDANGATSGITEANEPFEALKKMVDATAKVY</sequence>
<dbReference type="Proteomes" id="UP001057280">
    <property type="component" value="Unassembled WGS sequence"/>
</dbReference>
<dbReference type="Gene3D" id="3.20.20.70">
    <property type="entry name" value="Aldolase class I"/>
    <property type="match status" value="1"/>
</dbReference>
<dbReference type="InterPro" id="IPR035990">
    <property type="entry name" value="TIM_sf"/>
</dbReference>
<organism evidence="2 3">
    <name type="scientific">Tetragenococcus halophilus</name>
    <name type="common">Pediococcus halophilus</name>
    <dbReference type="NCBI Taxonomy" id="51669"/>
    <lineage>
        <taxon>Bacteria</taxon>
        <taxon>Bacillati</taxon>
        <taxon>Bacillota</taxon>
        <taxon>Bacilli</taxon>
        <taxon>Lactobacillales</taxon>
        <taxon>Enterococcaceae</taxon>
        <taxon>Tetragenococcus</taxon>
    </lineage>
</organism>
<dbReference type="EC" id="5.3.1.1" evidence="2"/>
<dbReference type="NCBIfam" id="NF003302">
    <property type="entry name" value="PRK04302.1"/>
    <property type="match status" value="1"/>
</dbReference>
<proteinExistence type="predicted"/>
<name>A0AB35HNX8_TETHA</name>
<evidence type="ECO:0000313" key="2">
    <source>
        <dbReference type="EMBL" id="MCO8297916.1"/>
    </source>
</evidence>
<dbReference type="Pfam" id="PF00121">
    <property type="entry name" value="TIM"/>
    <property type="match status" value="1"/>
</dbReference>
<dbReference type="InterPro" id="IPR013785">
    <property type="entry name" value="Aldolase_TIM"/>
</dbReference>
<keyword evidence="1 2" id="KW-0413">Isomerase</keyword>
<dbReference type="EMBL" id="JACACB010000011">
    <property type="protein sequence ID" value="MCO8297916.1"/>
    <property type="molecule type" value="Genomic_DNA"/>
</dbReference>
<dbReference type="GO" id="GO:0004807">
    <property type="term" value="F:triose-phosphate isomerase activity"/>
    <property type="evidence" value="ECO:0007669"/>
    <property type="project" value="UniProtKB-EC"/>
</dbReference>
<comment type="caution">
    <text evidence="2">The sequence shown here is derived from an EMBL/GenBank/DDBJ whole genome shotgun (WGS) entry which is preliminary data.</text>
</comment>
<protein>
    <submittedName>
        <fullName evidence="2">Triose-phosphate isomerase</fullName>
        <ecNumber evidence="2">5.3.1.1</ecNumber>
    </submittedName>
</protein>
<accession>A0AB35HNX8</accession>
<reference evidence="2" key="2">
    <citation type="journal article" date="2021" name="BMC Microbiol.">
        <title>The diversity among the species Tetragenococcus halophilus including new isolates from a lupine seed fermentation.</title>
        <authorList>
            <person name="Link T."/>
            <person name="Vogel R.F."/>
            <person name="Ehrmann M.A."/>
        </authorList>
    </citation>
    <scope>NUCLEOTIDE SEQUENCE</scope>
    <source>
        <strain evidence="2">TMW 2.2257</strain>
    </source>
</reference>
<gene>
    <name evidence="2" type="ORF">HXW75_05455</name>
</gene>
<evidence type="ECO:0000256" key="1">
    <source>
        <dbReference type="ARBA" id="ARBA00023235"/>
    </source>
</evidence>
<reference evidence="2" key="1">
    <citation type="submission" date="2020-06" db="EMBL/GenBank/DDBJ databases">
        <authorList>
            <person name="Link T."/>
            <person name="Ehrmann M."/>
        </authorList>
    </citation>
    <scope>NUCLEOTIDE SEQUENCE</scope>
    <source>
        <strain evidence="2">TMW 2.2257</strain>
    </source>
</reference>
<dbReference type="PROSITE" id="PS51440">
    <property type="entry name" value="TIM_2"/>
    <property type="match status" value="1"/>
</dbReference>
<dbReference type="RefSeq" id="WP_253210108.1">
    <property type="nucleotide sequence ID" value="NZ_JACACB010000011.1"/>
</dbReference>
<dbReference type="InterPro" id="IPR000652">
    <property type="entry name" value="Triosephosphate_isomerase"/>
</dbReference>
<dbReference type="SUPFAM" id="SSF51351">
    <property type="entry name" value="Triosephosphate isomerase (TIM)"/>
    <property type="match status" value="1"/>
</dbReference>
<dbReference type="AlphaFoldDB" id="A0AB35HNX8"/>